<evidence type="ECO:0000313" key="2">
    <source>
        <dbReference type="EMBL" id="PCS23692.1"/>
    </source>
</evidence>
<evidence type="ECO:0000259" key="1">
    <source>
        <dbReference type="Pfam" id="PF13612"/>
    </source>
</evidence>
<keyword evidence="3" id="KW-1185">Reference proteome</keyword>
<dbReference type="AlphaFoldDB" id="A0A2A5T6B9"/>
<dbReference type="InterPro" id="IPR025668">
    <property type="entry name" value="Tnp_DDE_dom"/>
</dbReference>
<gene>
    <name evidence="2" type="ORF">BTN49_0661</name>
</gene>
<evidence type="ECO:0000313" key="3">
    <source>
        <dbReference type="Proteomes" id="UP000219020"/>
    </source>
</evidence>
<dbReference type="Proteomes" id="UP000219020">
    <property type="component" value="Unassembled WGS sequence"/>
</dbReference>
<feature type="domain" description="Transposase DDE" evidence="1">
    <location>
        <begin position="1"/>
        <end position="65"/>
    </location>
</feature>
<protein>
    <submittedName>
        <fullName evidence="2">Mobile element protein</fullName>
    </submittedName>
</protein>
<proteinExistence type="predicted"/>
<dbReference type="Pfam" id="PF13612">
    <property type="entry name" value="DDE_Tnp_1_3"/>
    <property type="match status" value="1"/>
</dbReference>
<dbReference type="EMBL" id="NBYY01000009">
    <property type="protein sequence ID" value="PCS23692.1"/>
    <property type="molecule type" value="Genomic_DNA"/>
</dbReference>
<accession>A0A2A5T6B9</accession>
<reference evidence="3" key="1">
    <citation type="submission" date="2017-04" db="EMBL/GenBank/DDBJ databases">
        <title>Genome evolution of the luminous symbionts of deep sea anglerfish.</title>
        <authorList>
            <person name="Hendry T.A."/>
        </authorList>
    </citation>
    <scope>NUCLEOTIDE SEQUENCE [LARGE SCALE GENOMIC DNA]</scope>
</reference>
<comment type="caution">
    <text evidence="2">The sequence shown here is derived from an EMBL/GenBank/DDBJ whole genome shotgun (WGS) entry which is preliminary data.</text>
</comment>
<sequence length="66" mass="7600">MGGFYDFKLHLIINDQGGMIWISIKVTTTNVDDRKFVHDMTDHLWGSHSEDKKYISGSLESILTKK</sequence>
<organism evidence="2 3">
    <name type="scientific">Candidatus Enterovibrio escicola</name>
    <dbReference type="NCBI Taxonomy" id="1927127"/>
    <lineage>
        <taxon>Bacteria</taxon>
        <taxon>Pseudomonadati</taxon>
        <taxon>Pseudomonadota</taxon>
        <taxon>Gammaproteobacteria</taxon>
        <taxon>Vibrionales</taxon>
        <taxon>Vibrionaceae</taxon>
        <taxon>Enterovibrio</taxon>
    </lineage>
</organism>
<name>A0A2A5T6B9_9GAMM</name>